<sequence length="80" mass="9370">MSHLWNIPDHAPEAVQEMEVQDVEDVMFARMKSLIFCEGNEPQLSITQGLVEFIESCTRDKRTSEMWQKLHIGRLTSSFW</sequence>
<dbReference type="Proteomes" id="UP000005408">
    <property type="component" value="Unassembled WGS sequence"/>
</dbReference>
<proteinExistence type="predicted"/>
<evidence type="ECO:0000313" key="1">
    <source>
        <dbReference type="EnsemblMetazoa" id="G34509.1:cds"/>
    </source>
</evidence>
<keyword evidence="2" id="KW-1185">Reference proteome</keyword>
<organism evidence="1 2">
    <name type="scientific">Magallana gigas</name>
    <name type="common">Pacific oyster</name>
    <name type="synonym">Crassostrea gigas</name>
    <dbReference type="NCBI Taxonomy" id="29159"/>
    <lineage>
        <taxon>Eukaryota</taxon>
        <taxon>Metazoa</taxon>
        <taxon>Spiralia</taxon>
        <taxon>Lophotrochozoa</taxon>
        <taxon>Mollusca</taxon>
        <taxon>Bivalvia</taxon>
        <taxon>Autobranchia</taxon>
        <taxon>Pteriomorphia</taxon>
        <taxon>Ostreida</taxon>
        <taxon>Ostreoidea</taxon>
        <taxon>Ostreidae</taxon>
        <taxon>Magallana</taxon>
    </lineage>
</organism>
<evidence type="ECO:0000313" key="2">
    <source>
        <dbReference type="Proteomes" id="UP000005408"/>
    </source>
</evidence>
<dbReference type="EnsemblMetazoa" id="G34509.1">
    <property type="protein sequence ID" value="G34509.1:cds"/>
    <property type="gene ID" value="G34509"/>
</dbReference>
<dbReference type="AlphaFoldDB" id="A0A8W8MMX1"/>
<reference evidence="1" key="1">
    <citation type="submission" date="2022-08" db="UniProtKB">
        <authorList>
            <consortium name="EnsemblMetazoa"/>
        </authorList>
    </citation>
    <scope>IDENTIFICATION</scope>
    <source>
        <strain evidence="1">05x7-T-G4-1.051#20</strain>
    </source>
</reference>
<protein>
    <submittedName>
        <fullName evidence="1">Uncharacterized protein</fullName>
    </submittedName>
</protein>
<accession>A0A8W8MMX1</accession>
<name>A0A8W8MMX1_MAGGI</name>